<dbReference type="AlphaFoldDB" id="A0A1A0R2G5"/>
<comment type="caution">
    <text evidence="9">The sequence shown here is derived from an EMBL/GenBank/DDBJ whole genome shotgun (WGS) entry which is preliminary data.</text>
</comment>
<dbReference type="PRINTS" id="PR01036">
    <property type="entry name" value="TCRTETB"/>
</dbReference>
<feature type="transmembrane region" description="Helical" evidence="7">
    <location>
        <begin position="244"/>
        <end position="264"/>
    </location>
</feature>
<evidence type="ECO:0000256" key="3">
    <source>
        <dbReference type="ARBA" id="ARBA00022692"/>
    </source>
</evidence>
<keyword evidence="2" id="KW-0813">Transport</keyword>
<feature type="transmembrane region" description="Helical" evidence="7">
    <location>
        <begin position="285"/>
        <end position="311"/>
    </location>
</feature>
<dbReference type="Gene3D" id="1.20.1720.10">
    <property type="entry name" value="Multidrug resistance protein D"/>
    <property type="match status" value="1"/>
</dbReference>
<dbReference type="Pfam" id="PF07690">
    <property type="entry name" value="MFS_1"/>
    <property type="match status" value="1"/>
</dbReference>
<feature type="transmembrane region" description="Helical" evidence="7">
    <location>
        <begin position="70"/>
        <end position="90"/>
    </location>
</feature>
<evidence type="ECO:0000256" key="1">
    <source>
        <dbReference type="ARBA" id="ARBA00004651"/>
    </source>
</evidence>
<evidence type="ECO:0000256" key="5">
    <source>
        <dbReference type="ARBA" id="ARBA00023136"/>
    </source>
</evidence>
<feature type="transmembrane region" description="Helical" evidence="7">
    <location>
        <begin position="130"/>
        <end position="149"/>
    </location>
</feature>
<reference evidence="10" key="1">
    <citation type="submission" date="2016-06" db="EMBL/GenBank/DDBJ databases">
        <authorList>
            <person name="Sutton G."/>
            <person name="Brinkac L."/>
            <person name="Sanka R."/>
            <person name="Adams M."/>
            <person name="Lau E."/>
            <person name="Mehaffy C."/>
            <person name="Tameris M."/>
            <person name="Hatherill M."/>
            <person name="Hanekom W."/>
            <person name="Mahomed H."/>
            <person name="Mcshane H."/>
        </authorList>
    </citation>
    <scope>NUCLEOTIDE SEQUENCE [LARGE SCALE GENOMIC DNA]</scope>
    <source>
        <strain evidence="10">852002-51209_SCH5440388</strain>
    </source>
</reference>
<dbReference type="InterPro" id="IPR011701">
    <property type="entry name" value="MFS"/>
</dbReference>
<comment type="subcellular location">
    <subcellularLocation>
        <location evidence="1">Cell membrane</location>
        <topology evidence="1">Multi-pass membrane protein</topology>
    </subcellularLocation>
</comment>
<dbReference type="Proteomes" id="UP000093902">
    <property type="component" value="Unassembled WGS sequence"/>
</dbReference>
<feature type="transmembrane region" description="Helical" evidence="7">
    <location>
        <begin position="219"/>
        <end position="238"/>
    </location>
</feature>
<name>A0A1A0R2G5_MYCPR</name>
<feature type="compositionally biased region" description="Basic and acidic residues" evidence="6">
    <location>
        <begin position="15"/>
        <end position="25"/>
    </location>
</feature>
<evidence type="ECO:0000313" key="10">
    <source>
        <dbReference type="Proteomes" id="UP000093902"/>
    </source>
</evidence>
<dbReference type="RefSeq" id="WP_064932801.1">
    <property type="nucleotide sequence ID" value="NZ_LZSO01000028.1"/>
</dbReference>
<dbReference type="InterPro" id="IPR036259">
    <property type="entry name" value="MFS_trans_sf"/>
</dbReference>
<keyword evidence="4 7" id="KW-1133">Transmembrane helix</keyword>
<keyword evidence="5 7" id="KW-0472">Membrane</keyword>
<feature type="region of interest" description="Disordered" evidence="6">
    <location>
        <begin position="1"/>
        <end position="25"/>
    </location>
</feature>
<feature type="transmembrane region" description="Helical" evidence="7">
    <location>
        <begin position="350"/>
        <end position="368"/>
    </location>
</feature>
<evidence type="ECO:0000259" key="8">
    <source>
        <dbReference type="PROSITE" id="PS50850"/>
    </source>
</evidence>
<dbReference type="GO" id="GO:0022857">
    <property type="term" value="F:transmembrane transporter activity"/>
    <property type="evidence" value="ECO:0007669"/>
    <property type="project" value="InterPro"/>
</dbReference>
<feature type="transmembrane region" description="Helical" evidence="7">
    <location>
        <begin position="185"/>
        <end position="207"/>
    </location>
</feature>
<sequence length="471" mass="47851">MTDVRGTARQPTVRLDTDADGHDSDDRTGTPLGLAALLAGTLVGTVSNNVVNVPLGAIIDEFDAPLGNGVFVVVGFLVCFAATIPLAGWFGDRFGRRRIYCAALLATAVCAVGAATAPTLPLLIAWRSLGGVAAAAFAPAVMGLIAWLFSGPRRGRAMGAWASVNGIGQAVGPSLGGLVADTWGWRWVFVPLVPVALAGFVGTLRHVPRFPGVQMPFDLAGAAALTIGSALLMLGLALVPQPDVPGWLVAGAVVTAVVALAWFVRHCAHARNPFVDVRLIIESRFIRSALAAFAQMFCLGATLLAVPLYLVGESVSISAAGMMLFAVPATMAVLGPLVGRWQDRLGPRRVLRSGLVLLLIAQVAMALTVAQDRLVLGALIAGLVVGGVGISLVQTPAATGATRSPAGEQGTGLGLFNLLRFGGSACGAASVAVALGPAGSPAGYPAVFIACAVTVALGLAGSFLGPDPQPV</sequence>
<feature type="transmembrane region" description="Helical" evidence="7">
    <location>
        <begin position="414"/>
        <end position="436"/>
    </location>
</feature>
<feature type="transmembrane region" description="Helical" evidence="7">
    <location>
        <begin position="374"/>
        <end position="393"/>
    </location>
</feature>
<dbReference type="PROSITE" id="PS50850">
    <property type="entry name" value="MFS"/>
    <property type="match status" value="1"/>
</dbReference>
<dbReference type="SUPFAM" id="SSF103473">
    <property type="entry name" value="MFS general substrate transporter"/>
    <property type="match status" value="1"/>
</dbReference>
<feature type="transmembrane region" description="Helical" evidence="7">
    <location>
        <begin position="317"/>
        <end position="338"/>
    </location>
</feature>
<evidence type="ECO:0000256" key="4">
    <source>
        <dbReference type="ARBA" id="ARBA00022989"/>
    </source>
</evidence>
<evidence type="ECO:0000256" key="7">
    <source>
        <dbReference type="SAM" id="Phobius"/>
    </source>
</evidence>
<dbReference type="Gene3D" id="1.20.1250.20">
    <property type="entry name" value="MFS general substrate transporter like domains"/>
    <property type="match status" value="1"/>
</dbReference>
<feature type="transmembrane region" description="Helical" evidence="7">
    <location>
        <begin position="442"/>
        <end position="465"/>
    </location>
</feature>
<dbReference type="EMBL" id="LZSO01000028">
    <property type="protein sequence ID" value="OBB28606.1"/>
    <property type="molecule type" value="Genomic_DNA"/>
</dbReference>
<dbReference type="PANTHER" id="PTHR42718:SF9">
    <property type="entry name" value="MAJOR FACILITATOR SUPERFAMILY MULTIDRUG TRANSPORTER MFSC"/>
    <property type="match status" value="1"/>
</dbReference>
<evidence type="ECO:0000256" key="6">
    <source>
        <dbReference type="SAM" id="MobiDB-lite"/>
    </source>
</evidence>
<feature type="transmembrane region" description="Helical" evidence="7">
    <location>
        <begin position="102"/>
        <end position="124"/>
    </location>
</feature>
<evidence type="ECO:0000313" key="9">
    <source>
        <dbReference type="EMBL" id="OBB28606.1"/>
    </source>
</evidence>
<gene>
    <name evidence="9" type="ORF">A5792_22030</name>
</gene>
<dbReference type="InterPro" id="IPR020846">
    <property type="entry name" value="MFS_dom"/>
</dbReference>
<accession>A0A1A0R2G5</accession>
<dbReference type="GO" id="GO:0005886">
    <property type="term" value="C:plasma membrane"/>
    <property type="evidence" value="ECO:0007669"/>
    <property type="project" value="UniProtKB-SubCell"/>
</dbReference>
<organism evidence="9 10">
    <name type="scientific">Mycolicibacterium peregrinum</name>
    <name type="common">Mycobacterium peregrinum</name>
    <dbReference type="NCBI Taxonomy" id="43304"/>
    <lineage>
        <taxon>Bacteria</taxon>
        <taxon>Bacillati</taxon>
        <taxon>Actinomycetota</taxon>
        <taxon>Actinomycetes</taxon>
        <taxon>Mycobacteriales</taxon>
        <taxon>Mycobacteriaceae</taxon>
        <taxon>Mycolicibacterium</taxon>
    </lineage>
</organism>
<feature type="transmembrane region" description="Helical" evidence="7">
    <location>
        <begin position="161"/>
        <end position="179"/>
    </location>
</feature>
<feature type="domain" description="Major facilitator superfamily (MFS) profile" evidence="8">
    <location>
        <begin position="33"/>
        <end position="469"/>
    </location>
</feature>
<keyword evidence="3 7" id="KW-0812">Transmembrane</keyword>
<dbReference type="PANTHER" id="PTHR42718">
    <property type="entry name" value="MAJOR FACILITATOR SUPERFAMILY MULTIDRUG TRANSPORTER MFSC"/>
    <property type="match status" value="1"/>
</dbReference>
<dbReference type="CDD" id="cd17321">
    <property type="entry name" value="MFS_MMR_MDR_like"/>
    <property type="match status" value="1"/>
</dbReference>
<protein>
    <submittedName>
        <fullName evidence="9">MFS transporter</fullName>
    </submittedName>
</protein>
<evidence type="ECO:0000256" key="2">
    <source>
        <dbReference type="ARBA" id="ARBA00022448"/>
    </source>
</evidence>
<proteinExistence type="predicted"/>
<dbReference type="OrthoDB" id="9812221at2"/>